<dbReference type="SMART" id="SM00345">
    <property type="entry name" value="HTH_GNTR"/>
    <property type="match status" value="1"/>
</dbReference>
<dbReference type="PRINTS" id="PR00035">
    <property type="entry name" value="HTHGNTR"/>
</dbReference>
<protein>
    <submittedName>
        <fullName evidence="6">GntR family transcriptional regulator</fullName>
    </submittedName>
</protein>
<keyword evidence="1" id="KW-0805">Transcription regulation</keyword>
<dbReference type="SMART" id="SM00895">
    <property type="entry name" value="FCD"/>
    <property type="match status" value="1"/>
</dbReference>
<feature type="domain" description="HTH gntR-type" evidence="5">
    <location>
        <begin position="24"/>
        <end position="92"/>
    </location>
</feature>
<dbReference type="Pfam" id="PF07729">
    <property type="entry name" value="FCD"/>
    <property type="match status" value="1"/>
</dbReference>
<comment type="caution">
    <text evidence="6">The sequence shown here is derived from an EMBL/GenBank/DDBJ whole genome shotgun (WGS) entry which is preliminary data.</text>
</comment>
<organism evidence="6 7">
    <name type="scientific">Chelatococcus asaccharovorans</name>
    <dbReference type="NCBI Taxonomy" id="28210"/>
    <lineage>
        <taxon>Bacteria</taxon>
        <taxon>Pseudomonadati</taxon>
        <taxon>Pseudomonadota</taxon>
        <taxon>Alphaproteobacteria</taxon>
        <taxon>Hyphomicrobiales</taxon>
        <taxon>Chelatococcaceae</taxon>
        <taxon>Chelatococcus</taxon>
    </lineage>
</organism>
<dbReference type="InterPro" id="IPR008920">
    <property type="entry name" value="TF_FadR/GntR_C"/>
</dbReference>
<evidence type="ECO:0000259" key="5">
    <source>
        <dbReference type="PROSITE" id="PS50949"/>
    </source>
</evidence>
<dbReference type="InterPro" id="IPR000524">
    <property type="entry name" value="Tscrpt_reg_HTH_GntR"/>
</dbReference>
<dbReference type="EMBL" id="QJJK01000002">
    <property type="protein sequence ID" value="PXW63106.1"/>
    <property type="molecule type" value="Genomic_DNA"/>
</dbReference>
<proteinExistence type="predicted"/>
<evidence type="ECO:0000256" key="2">
    <source>
        <dbReference type="ARBA" id="ARBA00023125"/>
    </source>
</evidence>
<dbReference type="InterPro" id="IPR036388">
    <property type="entry name" value="WH-like_DNA-bd_sf"/>
</dbReference>
<dbReference type="SUPFAM" id="SSF46785">
    <property type="entry name" value="Winged helix' DNA-binding domain"/>
    <property type="match status" value="1"/>
</dbReference>
<sequence>MLDTAVSSQDQMSPPTVGVRARSEVESRALYARIKSSITEGRFPPGAQLPTERALSTEYRVARNTVRKTMAQLMDEGLIIREVGRGTFVTDTKPAGVAPAEPEFSLPELFEARLLFEPALVDLVVERATEADFAAFDAALADMKAADTWIAYKEAKYALHLAIARASLNRFIARVLEMIIASRRAAGWGRPGGHPGPLALVRETACRDNAAIVAALRARDAARARELMRDYLVRTLYSVSGA</sequence>
<dbReference type="InterPro" id="IPR036390">
    <property type="entry name" value="WH_DNA-bd_sf"/>
</dbReference>
<dbReference type="Proteomes" id="UP000248021">
    <property type="component" value="Unassembled WGS sequence"/>
</dbReference>
<evidence type="ECO:0000313" key="7">
    <source>
        <dbReference type="Proteomes" id="UP000248021"/>
    </source>
</evidence>
<dbReference type="PANTHER" id="PTHR43537:SF5">
    <property type="entry name" value="UXU OPERON TRANSCRIPTIONAL REGULATOR"/>
    <property type="match status" value="1"/>
</dbReference>
<keyword evidence="3" id="KW-0804">Transcription</keyword>
<dbReference type="PANTHER" id="PTHR43537">
    <property type="entry name" value="TRANSCRIPTIONAL REGULATOR, GNTR FAMILY"/>
    <property type="match status" value="1"/>
</dbReference>
<reference evidence="6 7" key="1">
    <citation type="submission" date="2018-05" db="EMBL/GenBank/DDBJ databases">
        <title>Genomic Encyclopedia of Type Strains, Phase IV (KMG-IV): sequencing the most valuable type-strain genomes for metagenomic binning, comparative biology and taxonomic classification.</title>
        <authorList>
            <person name="Goeker M."/>
        </authorList>
    </citation>
    <scope>NUCLEOTIDE SEQUENCE [LARGE SCALE GENOMIC DNA]</scope>
    <source>
        <strain evidence="6 7">DSM 6462</strain>
    </source>
</reference>
<evidence type="ECO:0000313" key="6">
    <source>
        <dbReference type="EMBL" id="PXW63106.1"/>
    </source>
</evidence>
<dbReference type="Pfam" id="PF00392">
    <property type="entry name" value="GntR"/>
    <property type="match status" value="1"/>
</dbReference>
<feature type="region of interest" description="Disordered" evidence="4">
    <location>
        <begin position="1"/>
        <end position="20"/>
    </location>
</feature>
<evidence type="ECO:0000256" key="3">
    <source>
        <dbReference type="ARBA" id="ARBA00023163"/>
    </source>
</evidence>
<accession>A0A2V3UD10</accession>
<dbReference type="AlphaFoldDB" id="A0A2V3UD10"/>
<evidence type="ECO:0000256" key="1">
    <source>
        <dbReference type="ARBA" id="ARBA00023015"/>
    </source>
</evidence>
<dbReference type="GO" id="GO:0003700">
    <property type="term" value="F:DNA-binding transcription factor activity"/>
    <property type="evidence" value="ECO:0007669"/>
    <property type="project" value="InterPro"/>
</dbReference>
<feature type="compositionally biased region" description="Polar residues" evidence="4">
    <location>
        <begin position="1"/>
        <end position="14"/>
    </location>
</feature>
<dbReference type="Gene3D" id="1.20.120.530">
    <property type="entry name" value="GntR ligand-binding domain-like"/>
    <property type="match status" value="1"/>
</dbReference>
<dbReference type="InterPro" id="IPR011711">
    <property type="entry name" value="GntR_C"/>
</dbReference>
<evidence type="ECO:0000256" key="4">
    <source>
        <dbReference type="SAM" id="MobiDB-lite"/>
    </source>
</evidence>
<dbReference type="CDD" id="cd07377">
    <property type="entry name" value="WHTH_GntR"/>
    <property type="match status" value="1"/>
</dbReference>
<dbReference type="Gene3D" id="1.10.10.10">
    <property type="entry name" value="Winged helix-like DNA-binding domain superfamily/Winged helix DNA-binding domain"/>
    <property type="match status" value="1"/>
</dbReference>
<keyword evidence="7" id="KW-1185">Reference proteome</keyword>
<keyword evidence="2" id="KW-0238">DNA-binding</keyword>
<gene>
    <name evidence="6" type="ORF">C7450_10221</name>
</gene>
<dbReference type="GO" id="GO:0003677">
    <property type="term" value="F:DNA binding"/>
    <property type="evidence" value="ECO:0007669"/>
    <property type="project" value="UniProtKB-KW"/>
</dbReference>
<dbReference type="SUPFAM" id="SSF48008">
    <property type="entry name" value="GntR ligand-binding domain-like"/>
    <property type="match status" value="1"/>
</dbReference>
<dbReference type="PROSITE" id="PS50949">
    <property type="entry name" value="HTH_GNTR"/>
    <property type="match status" value="1"/>
</dbReference>
<name>A0A2V3UD10_9HYPH</name>